<keyword evidence="1" id="KW-0732">Signal</keyword>
<evidence type="ECO:0000313" key="3">
    <source>
        <dbReference type="Proteomes" id="UP001500713"/>
    </source>
</evidence>
<dbReference type="Proteomes" id="UP001500713">
    <property type="component" value="Unassembled WGS sequence"/>
</dbReference>
<evidence type="ECO:0000256" key="1">
    <source>
        <dbReference type="SAM" id="SignalP"/>
    </source>
</evidence>
<dbReference type="InterPro" id="IPR018673">
    <property type="entry name" value="DUF2141"/>
</dbReference>
<proteinExistence type="predicted"/>
<gene>
    <name evidence="2" type="ORF">GCM10009096_07030</name>
</gene>
<feature type="signal peptide" evidence="1">
    <location>
        <begin position="1"/>
        <end position="28"/>
    </location>
</feature>
<evidence type="ECO:0000313" key="2">
    <source>
        <dbReference type="EMBL" id="GAA0468718.1"/>
    </source>
</evidence>
<organism evidence="2 3">
    <name type="scientific">Parasphingorhabdus litoris</name>
    <dbReference type="NCBI Taxonomy" id="394733"/>
    <lineage>
        <taxon>Bacteria</taxon>
        <taxon>Pseudomonadati</taxon>
        <taxon>Pseudomonadota</taxon>
        <taxon>Alphaproteobacteria</taxon>
        <taxon>Sphingomonadales</taxon>
        <taxon>Sphingomonadaceae</taxon>
        <taxon>Parasphingorhabdus</taxon>
    </lineage>
</organism>
<sequence length="163" mass="17411">MGYIFGSGTKFVALTSGLAVLMTLPVSAVGANQTAVAPAVTATIDIAISNLRSEKGDVLVCLSSNPKYFPDCRKDKTARKMKVAASDAANVQFTNVEPGTYAVALVHDENANGKMDLRLFLPREGFGFSRNPKIGMGPPKFKSAQFTIGADNVNYAVKMKYIL</sequence>
<accession>A0ABN1A6K1</accession>
<reference evidence="2 3" key="1">
    <citation type="journal article" date="2019" name="Int. J. Syst. Evol. Microbiol.">
        <title>The Global Catalogue of Microorganisms (GCM) 10K type strain sequencing project: providing services to taxonomists for standard genome sequencing and annotation.</title>
        <authorList>
            <consortium name="The Broad Institute Genomics Platform"/>
            <consortium name="The Broad Institute Genome Sequencing Center for Infectious Disease"/>
            <person name="Wu L."/>
            <person name="Ma J."/>
        </authorList>
    </citation>
    <scope>NUCLEOTIDE SEQUENCE [LARGE SCALE GENOMIC DNA]</scope>
    <source>
        <strain evidence="2 3">JCM 14162</strain>
    </source>
</reference>
<feature type="chain" id="PRO_5045940013" description="DUF2141 domain-containing protein" evidence="1">
    <location>
        <begin position="29"/>
        <end position="163"/>
    </location>
</feature>
<name>A0ABN1A6K1_9SPHN</name>
<dbReference type="Pfam" id="PF09912">
    <property type="entry name" value="DUF2141"/>
    <property type="match status" value="1"/>
</dbReference>
<comment type="caution">
    <text evidence="2">The sequence shown here is derived from an EMBL/GenBank/DDBJ whole genome shotgun (WGS) entry which is preliminary data.</text>
</comment>
<protein>
    <recommendedName>
        <fullName evidence="4">DUF2141 domain-containing protein</fullName>
    </recommendedName>
</protein>
<dbReference type="EMBL" id="BAAAEM010000002">
    <property type="protein sequence ID" value="GAA0468718.1"/>
    <property type="molecule type" value="Genomic_DNA"/>
</dbReference>
<evidence type="ECO:0008006" key="4">
    <source>
        <dbReference type="Google" id="ProtNLM"/>
    </source>
</evidence>
<keyword evidence="3" id="KW-1185">Reference proteome</keyword>